<dbReference type="PROSITE" id="PS00061">
    <property type="entry name" value="ADH_SHORT"/>
    <property type="match status" value="1"/>
</dbReference>
<evidence type="ECO:0000256" key="2">
    <source>
        <dbReference type="ARBA" id="ARBA00023002"/>
    </source>
</evidence>
<reference evidence="5" key="1">
    <citation type="journal article" date="2019" name="Int. J. Syst. Evol. Microbiol.">
        <title>The Global Catalogue of Microorganisms (GCM) 10K type strain sequencing project: providing services to taxonomists for standard genome sequencing and annotation.</title>
        <authorList>
            <consortium name="The Broad Institute Genomics Platform"/>
            <consortium name="The Broad Institute Genome Sequencing Center for Infectious Disease"/>
            <person name="Wu L."/>
            <person name="Ma J."/>
        </authorList>
    </citation>
    <scope>NUCLEOTIDE SEQUENCE [LARGE SCALE GENOMIC DNA]</scope>
    <source>
        <strain evidence="5">JCM 11483</strain>
    </source>
</reference>
<dbReference type="PANTHER" id="PTHR42760">
    <property type="entry name" value="SHORT-CHAIN DEHYDROGENASES/REDUCTASES FAMILY MEMBER"/>
    <property type="match status" value="1"/>
</dbReference>
<feature type="domain" description="Ketoreductase" evidence="3">
    <location>
        <begin position="37"/>
        <end position="177"/>
    </location>
</feature>
<dbReference type="PRINTS" id="PR00080">
    <property type="entry name" value="SDRFAMILY"/>
</dbReference>
<dbReference type="Pfam" id="PF13561">
    <property type="entry name" value="adh_short_C2"/>
    <property type="match status" value="1"/>
</dbReference>
<name>A0ABP6RIG2_9MICC</name>
<protein>
    <submittedName>
        <fullName evidence="4">SDR family oxidoreductase</fullName>
    </submittedName>
</protein>
<dbReference type="NCBIfam" id="NF005559">
    <property type="entry name" value="PRK07231.1"/>
    <property type="match status" value="1"/>
</dbReference>
<keyword evidence="2" id="KW-0560">Oxidoreductase</keyword>
<proteinExistence type="inferred from homology"/>
<evidence type="ECO:0000259" key="3">
    <source>
        <dbReference type="SMART" id="SM00822"/>
    </source>
</evidence>
<dbReference type="PRINTS" id="PR00081">
    <property type="entry name" value="GDHRDH"/>
</dbReference>
<dbReference type="PANTHER" id="PTHR42760:SF5">
    <property type="entry name" value="2-DEHYDRO-3-DEOXY-D-GLUCONATE 5-DEHYDROGENASE"/>
    <property type="match status" value="1"/>
</dbReference>
<gene>
    <name evidence="4" type="ORF">GCM10020260_20580</name>
</gene>
<dbReference type="InterPro" id="IPR020904">
    <property type="entry name" value="Sc_DH/Rdtase_CS"/>
</dbReference>
<dbReference type="InterPro" id="IPR036291">
    <property type="entry name" value="NAD(P)-bd_dom_sf"/>
</dbReference>
<dbReference type="SUPFAM" id="SSF51735">
    <property type="entry name" value="NAD(P)-binding Rossmann-fold domains"/>
    <property type="match status" value="1"/>
</dbReference>
<dbReference type="Gene3D" id="3.40.50.720">
    <property type="entry name" value="NAD(P)-binding Rossmann-like Domain"/>
    <property type="match status" value="1"/>
</dbReference>
<keyword evidence="5" id="KW-1185">Reference proteome</keyword>
<dbReference type="InterPro" id="IPR002347">
    <property type="entry name" value="SDR_fam"/>
</dbReference>
<sequence length="282" mass="29070">MAAEDPHDASRPGGTEVEAVEALTADDPARLFSVAGKLALVTGSSRGLGRSLALTLARAGAQVVLHGRDAAALDEVRSSIVAAGGAEPLVVSFDVTDAEASRTALEALVAEHGAPDILVNNAGLQRRAPIQEFSTEDWDAVVASNLDSVFHVSRPLLPAMIARGSGRIVNIASVQSQLARGTIAPYSATKGAVVQLTKGLAADLTGHGIQVNALSPGYFATEMNRALVDDEQFTSWLTARTPAGRWGSFAELDGALLFLCSPASSFVSGQNLVVDGGMTAVV</sequence>
<dbReference type="Proteomes" id="UP001501736">
    <property type="component" value="Unassembled WGS sequence"/>
</dbReference>
<evidence type="ECO:0000313" key="5">
    <source>
        <dbReference type="Proteomes" id="UP001501736"/>
    </source>
</evidence>
<accession>A0ABP6RIG2</accession>
<dbReference type="SMART" id="SM00822">
    <property type="entry name" value="PKS_KR"/>
    <property type="match status" value="1"/>
</dbReference>
<comment type="caution">
    <text evidence="4">The sequence shown here is derived from an EMBL/GenBank/DDBJ whole genome shotgun (WGS) entry which is preliminary data.</text>
</comment>
<evidence type="ECO:0000256" key="1">
    <source>
        <dbReference type="ARBA" id="ARBA00006484"/>
    </source>
</evidence>
<evidence type="ECO:0000313" key="4">
    <source>
        <dbReference type="EMBL" id="GAA3286230.1"/>
    </source>
</evidence>
<dbReference type="InterPro" id="IPR057326">
    <property type="entry name" value="KR_dom"/>
</dbReference>
<comment type="similarity">
    <text evidence="1">Belongs to the short-chain dehydrogenases/reductases (SDR) family.</text>
</comment>
<organism evidence="4 5">
    <name type="scientific">Nesterenkonia halobia</name>
    <dbReference type="NCBI Taxonomy" id="37922"/>
    <lineage>
        <taxon>Bacteria</taxon>
        <taxon>Bacillati</taxon>
        <taxon>Actinomycetota</taxon>
        <taxon>Actinomycetes</taxon>
        <taxon>Micrococcales</taxon>
        <taxon>Micrococcaceae</taxon>
        <taxon>Nesterenkonia</taxon>
    </lineage>
</organism>
<dbReference type="EMBL" id="BAAAYG010000007">
    <property type="protein sequence ID" value="GAA3286230.1"/>
    <property type="molecule type" value="Genomic_DNA"/>
</dbReference>